<dbReference type="SMART" id="SM00859">
    <property type="entry name" value="Semialdhyde_dh"/>
    <property type="match status" value="1"/>
</dbReference>
<dbReference type="SUPFAM" id="SSF55347">
    <property type="entry name" value="Glyceraldehyde-3-phosphate dehydrogenase-like, C-terminal domain"/>
    <property type="match status" value="1"/>
</dbReference>
<evidence type="ECO:0000256" key="13">
    <source>
        <dbReference type="ARBA" id="ARBA00023154"/>
    </source>
</evidence>
<keyword evidence="9" id="KW-0791">Threonine biosynthesis</keyword>
<dbReference type="EMBL" id="BAABBO010000007">
    <property type="protein sequence ID" value="GAA3954946.1"/>
    <property type="molecule type" value="Genomic_DNA"/>
</dbReference>
<keyword evidence="11" id="KW-0220">Diaminopimelate biosynthesis</keyword>
<keyword evidence="8" id="KW-0028">Amino-acid biosynthesis</keyword>
<keyword evidence="14" id="KW-0486">Methionine biosynthesis</keyword>
<dbReference type="InterPro" id="IPR036291">
    <property type="entry name" value="NAD(P)-bd_dom_sf"/>
</dbReference>
<dbReference type="InterPro" id="IPR012280">
    <property type="entry name" value="Semialdhyde_DH_dimer_dom"/>
</dbReference>
<evidence type="ECO:0000256" key="15">
    <source>
        <dbReference type="ARBA" id="ARBA00047891"/>
    </source>
</evidence>
<evidence type="ECO:0000256" key="2">
    <source>
        <dbReference type="ARBA" id="ARBA00005021"/>
    </source>
</evidence>
<keyword evidence="10" id="KW-0521">NADP</keyword>
<dbReference type="PROSITE" id="PS01103">
    <property type="entry name" value="ASD"/>
    <property type="match status" value="1"/>
</dbReference>
<keyword evidence="19" id="KW-1185">Reference proteome</keyword>
<evidence type="ECO:0000259" key="17">
    <source>
        <dbReference type="SMART" id="SM00859"/>
    </source>
</evidence>
<comment type="similarity">
    <text evidence="5">Belongs to the aspartate-semialdehyde dehydrogenase family.</text>
</comment>
<evidence type="ECO:0000256" key="9">
    <source>
        <dbReference type="ARBA" id="ARBA00022697"/>
    </source>
</evidence>
<keyword evidence="12" id="KW-0560">Oxidoreductase</keyword>
<dbReference type="EC" id="1.2.1.11" evidence="7 16"/>
<comment type="pathway">
    <text evidence="4">Amino-acid biosynthesis; L-threonine biosynthesis; L-threonine from L-aspartate: step 2/5.</text>
</comment>
<gene>
    <name evidence="18" type="primary">asd</name>
    <name evidence="18" type="ORF">GCM10022278_11950</name>
</gene>
<dbReference type="PIRSF" id="PIRSF000148">
    <property type="entry name" value="ASA_dh"/>
    <property type="match status" value="1"/>
</dbReference>
<evidence type="ECO:0000256" key="10">
    <source>
        <dbReference type="ARBA" id="ARBA00022857"/>
    </source>
</evidence>
<comment type="catalytic activity">
    <reaction evidence="15">
        <text>L-aspartate 4-semialdehyde + phosphate + NADP(+) = 4-phospho-L-aspartate + NADPH + H(+)</text>
        <dbReference type="Rhea" id="RHEA:24284"/>
        <dbReference type="ChEBI" id="CHEBI:15378"/>
        <dbReference type="ChEBI" id="CHEBI:43474"/>
        <dbReference type="ChEBI" id="CHEBI:57535"/>
        <dbReference type="ChEBI" id="CHEBI:57783"/>
        <dbReference type="ChEBI" id="CHEBI:58349"/>
        <dbReference type="ChEBI" id="CHEBI:537519"/>
        <dbReference type="EC" id="1.2.1.11"/>
    </reaction>
</comment>
<evidence type="ECO:0000256" key="4">
    <source>
        <dbReference type="ARBA" id="ARBA00005097"/>
    </source>
</evidence>
<evidence type="ECO:0000256" key="8">
    <source>
        <dbReference type="ARBA" id="ARBA00022605"/>
    </source>
</evidence>
<comment type="pathway">
    <text evidence="3">Amino-acid biosynthesis; L-lysine biosynthesis via DAP pathway; (S)-tetrahydrodipicolinate from L-aspartate: step 2/4.</text>
</comment>
<dbReference type="PANTHER" id="PTHR46278:SF4">
    <property type="entry name" value="ASPARTATE-SEMIALDEHYDE DEHYDROGENASE"/>
    <property type="match status" value="1"/>
</dbReference>
<protein>
    <recommendedName>
        <fullName evidence="7 16">Aspartate-semialdehyde dehydrogenase</fullName>
        <ecNumber evidence="7 16">1.2.1.11</ecNumber>
    </recommendedName>
</protein>
<evidence type="ECO:0000256" key="3">
    <source>
        <dbReference type="ARBA" id="ARBA00005076"/>
    </source>
</evidence>
<evidence type="ECO:0000256" key="11">
    <source>
        <dbReference type="ARBA" id="ARBA00022915"/>
    </source>
</evidence>
<dbReference type="InterPro" id="IPR000534">
    <property type="entry name" value="Semialdehyde_DH_NAD-bd"/>
</dbReference>
<dbReference type="NCBIfam" id="TIGR01745">
    <property type="entry name" value="asd_gamma"/>
    <property type="match status" value="1"/>
</dbReference>
<dbReference type="Pfam" id="PF02774">
    <property type="entry name" value="Semialdhyde_dhC"/>
    <property type="match status" value="1"/>
</dbReference>
<evidence type="ECO:0000313" key="18">
    <source>
        <dbReference type="EMBL" id="GAA3954946.1"/>
    </source>
</evidence>
<dbReference type="NCBIfam" id="NF005144">
    <property type="entry name" value="PRK06598.1"/>
    <property type="match status" value="1"/>
</dbReference>
<reference evidence="19" key="1">
    <citation type="journal article" date="2019" name="Int. J. Syst. Evol. Microbiol.">
        <title>The Global Catalogue of Microorganisms (GCM) 10K type strain sequencing project: providing services to taxonomists for standard genome sequencing and annotation.</title>
        <authorList>
            <consortium name="The Broad Institute Genomics Platform"/>
            <consortium name="The Broad Institute Genome Sequencing Center for Infectious Disease"/>
            <person name="Wu L."/>
            <person name="Ma J."/>
        </authorList>
    </citation>
    <scope>NUCLEOTIDE SEQUENCE [LARGE SCALE GENOMIC DNA]</scope>
    <source>
        <strain evidence="19">JCM 17555</strain>
    </source>
</reference>
<evidence type="ECO:0000256" key="16">
    <source>
        <dbReference type="NCBIfam" id="TIGR01745"/>
    </source>
</evidence>
<dbReference type="CDD" id="cd23938">
    <property type="entry name" value="ASADH_C_bac_like"/>
    <property type="match status" value="1"/>
</dbReference>
<comment type="caution">
    <text evidence="18">The sequence shown here is derived from an EMBL/GenBank/DDBJ whole genome shotgun (WGS) entry which is preliminary data.</text>
</comment>
<dbReference type="Proteomes" id="UP001501337">
    <property type="component" value="Unassembled WGS sequence"/>
</dbReference>
<proteinExistence type="inferred from homology"/>
<accession>A0ABP7NVT2</accession>
<evidence type="ECO:0000256" key="6">
    <source>
        <dbReference type="ARBA" id="ARBA00011738"/>
    </source>
</evidence>
<sequence>MDEVMKQKVGLVGWRGMVGSVLMSRLEACGDLDAIDAYYFSTSQGGEAGPDGRPLLDATDVKALADMDIVVSCQGGDYTKQVITDLRASGWDGYWLDAASALRMQDDSVIILDPVNRHVIDRALDSGVRTYVGGNCTVSLMLMGLIGLFREDLVEWANPTTYQAASGGGARHMRELLQQMGRLHNDCRELLDDPASAILDIDQKVITSMQAPDFPVECFSTPLAGSVIPWIDSLVANGQTREEWKAGAEANKILGNTQRPIPIDGLCVRVGAMRSHSQSVTVKLKKGVSVRALEDIVASGNEWVEVIENTPEATRARLTPAYASGSLKIPVGRIRKLSLGDEYLSLFTVGDQLLWGAAEPLRRMLAILVGRL</sequence>
<dbReference type="InterPro" id="IPR000319">
    <property type="entry name" value="Asp-semialdehyde_DH_CS"/>
</dbReference>
<comment type="subunit">
    <text evidence="6">Homodimer.</text>
</comment>
<evidence type="ECO:0000256" key="14">
    <source>
        <dbReference type="ARBA" id="ARBA00023167"/>
    </source>
</evidence>
<organism evidence="18 19">
    <name type="scientific">Allohahella marinimesophila</name>
    <dbReference type="NCBI Taxonomy" id="1054972"/>
    <lineage>
        <taxon>Bacteria</taxon>
        <taxon>Pseudomonadati</taxon>
        <taxon>Pseudomonadota</taxon>
        <taxon>Gammaproteobacteria</taxon>
        <taxon>Oceanospirillales</taxon>
        <taxon>Hahellaceae</taxon>
        <taxon>Allohahella</taxon>
    </lineage>
</organism>
<evidence type="ECO:0000256" key="1">
    <source>
        <dbReference type="ARBA" id="ARBA00002492"/>
    </source>
</evidence>
<dbReference type="PANTHER" id="PTHR46278">
    <property type="entry name" value="DEHYDROGENASE, PUTATIVE-RELATED"/>
    <property type="match status" value="1"/>
</dbReference>
<evidence type="ECO:0000256" key="12">
    <source>
        <dbReference type="ARBA" id="ARBA00023002"/>
    </source>
</evidence>
<comment type="function">
    <text evidence="1">Catalyzes the NADPH-dependent formation of L-aspartate-semialdehyde (L-ASA) by the reductive dephosphorylation of L-aspartyl-4-phosphate.</text>
</comment>
<name>A0ABP7NVT2_9GAMM</name>
<dbReference type="Gene3D" id="3.40.50.720">
    <property type="entry name" value="NAD(P)-binding Rossmann-like Domain"/>
    <property type="match status" value="1"/>
</dbReference>
<dbReference type="Pfam" id="PF01118">
    <property type="entry name" value="Semialdhyde_dh"/>
    <property type="match status" value="1"/>
</dbReference>
<keyword evidence="13" id="KW-0457">Lysine biosynthesis</keyword>
<evidence type="ECO:0000313" key="19">
    <source>
        <dbReference type="Proteomes" id="UP001501337"/>
    </source>
</evidence>
<dbReference type="InterPro" id="IPR011534">
    <property type="entry name" value="Asp_ADH_gamma-type"/>
</dbReference>
<dbReference type="SUPFAM" id="SSF51735">
    <property type="entry name" value="NAD(P)-binding Rossmann-fold domains"/>
    <property type="match status" value="1"/>
</dbReference>
<evidence type="ECO:0000256" key="7">
    <source>
        <dbReference type="ARBA" id="ARBA00013120"/>
    </source>
</evidence>
<dbReference type="Gene3D" id="3.30.360.10">
    <property type="entry name" value="Dihydrodipicolinate Reductase, domain 2"/>
    <property type="match status" value="1"/>
</dbReference>
<feature type="domain" description="Semialdehyde dehydrogenase NAD-binding" evidence="17">
    <location>
        <begin position="8"/>
        <end position="123"/>
    </location>
</feature>
<comment type="pathway">
    <text evidence="2">Amino-acid biosynthesis; L-methionine biosynthesis via de novo pathway; L-homoserine from L-aspartate: step 2/3.</text>
</comment>
<dbReference type="CDD" id="cd02314">
    <property type="entry name" value="VcASADH1_like_N"/>
    <property type="match status" value="1"/>
</dbReference>
<evidence type="ECO:0000256" key="5">
    <source>
        <dbReference type="ARBA" id="ARBA00010584"/>
    </source>
</evidence>